<reference evidence="1" key="1">
    <citation type="journal article" date="2017" name="Nature">
        <title>The sunflower genome provides insights into oil metabolism, flowering and Asterid evolution.</title>
        <authorList>
            <person name="Badouin H."/>
            <person name="Gouzy J."/>
            <person name="Grassa C.J."/>
            <person name="Murat F."/>
            <person name="Staton S.E."/>
            <person name="Cottret L."/>
            <person name="Lelandais-Briere C."/>
            <person name="Owens G.L."/>
            <person name="Carrere S."/>
            <person name="Mayjonade B."/>
            <person name="Legrand L."/>
            <person name="Gill N."/>
            <person name="Kane N.C."/>
            <person name="Bowers J.E."/>
            <person name="Hubner S."/>
            <person name="Bellec A."/>
            <person name="Berard A."/>
            <person name="Berges H."/>
            <person name="Blanchet N."/>
            <person name="Boniface M.C."/>
            <person name="Brunel D."/>
            <person name="Catrice O."/>
            <person name="Chaidir N."/>
            <person name="Claudel C."/>
            <person name="Donnadieu C."/>
            <person name="Faraut T."/>
            <person name="Fievet G."/>
            <person name="Helmstetter N."/>
            <person name="King M."/>
            <person name="Knapp S.J."/>
            <person name="Lai Z."/>
            <person name="Le Paslier M.C."/>
            <person name="Lippi Y."/>
            <person name="Lorenzon L."/>
            <person name="Mandel J.R."/>
            <person name="Marage G."/>
            <person name="Marchand G."/>
            <person name="Marquand E."/>
            <person name="Bret-Mestries E."/>
            <person name="Morien E."/>
            <person name="Nambeesan S."/>
            <person name="Nguyen T."/>
            <person name="Pegot-Espagnet P."/>
            <person name="Pouilly N."/>
            <person name="Raftis F."/>
            <person name="Sallet E."/>
            <person name="Schiex T."/>
            <person name="Thomas J."/>
            <person name="Vandecasteele C."/>
            <person name="Vares D."/>
            <person name="Vear F."/>
            <person name="Vautrin S."/>
            <person name="Crespi M."/>
            <person name="Mangin B."/>
            <person name="Burke J.M."/>
            <person name="Salse J."/>
            <person name="Munos S."/>
            <person name="Vincourt P."/>
            <person name="Rieseberg L.H."/>
            <person name="Langlade N.B."/>
        </authorList>
    </citation>
    <scope>NUCLEOTIDE SEQUENCE</scope>
    <source>
        <tissue evidence="1">Leaves</tissue>
    </source>
</reference>
<evidence type="ECO:0000313" key="2">
    <source>
        <dbReference type="Proteomes" id="UP000215914"/>
    </source>
</evidence>
<proteinExistence type="predicted"/>
<evidence type="ECO:0000313" key="1">
    <source>
        <dbReference type="EMBL" id="KAF5820194.1"/>
    </source>
</evidence>
<comment type="caution">
    <text evidence="1">The sequence shown here is derived from an EMBL/GenBank/DDBJ whole genome shotgun (WGS) entry which is preliminary data.</text>
</comment>
<gene>
    <name evidence="1" type="ORF">HanXRQr2_Chr02g0086031</name>
</gene>
<protein>
    <submittedName>
        <fullName evidence="1">Uncharacterized protein</fullName>
    </submittedName>
</protein>
<name>A0A9K3JS45_HELAN</name>
<dbReference type="AlphaFoldDB" id="A0A9K3JS45"/>
<dbReference type="EMBL" id="MNCJ02000317">
    <property type="protein sequence ID" value="KAF5820194.1"/>
    <property type="molecule type" value="Genomic_DNA"/>
</dbReference>
<keyword evidence="2" id="KW-1185">Reference proteome</keyword>
<reference evidence="1" key="2">
    <citation type="submission" date="2020-06" db="EMBL/GenBank/DDBJ databases">
        <title>Helianthus annuus Genome sequencing and assembly Release 2.</title>
        <authorList>
            <person name="Gouzy J."/>
            <person name="Langlade N."/>
            <person name="Munos S."/>
        </authorList>
    </citation>
    <scope>NUCLEOTIDE SEQUENCE</scope>
    <source>
        <tissue evidence="1">Leaves</tissue>
    </source>
</reference>
<accession>A0A9K3JS45</accession>
<organism evidence="1 2">
    <name type="scientific">Helianthus annuus</name>
    <name type="common">Common sunflower</name>
    <dbReference type="NCBI Taxonomy" id="4232"/>
    <lineage>
        <taxon>Eukaryota</taxon>
        <taxon>Viridiplantae</taxon>
        <taxon>Streptophyta</taxon>
        <taxon>Embryophyta</taxon>
        <taxon>Tracheophyta</taxon>
        <taxon>Spermatophyta</taxon>
        <taxon>Magnoliopsida</taxon>
        <taxon>eudicotyledons</taxon>
        <taxon>Gunneridae</taxon>
        <taxon>Pentapetalae</taxon>
        <taxon>asterids</taxon>
        <taxon>campanulids</taxon>
        <taxon>Asterales</taxon>
        <taxon>Asteraceae</taxon>
        <taxon>Asteroideae</taxon>
        <taxon>Heliantheae alliance</taxon>
        <taxon>Heliantheae</taxon>
        <taxon>Helianthus</taxon>
    </lineage>
</organism>
<dbReference type="Gramene" id="mRNA:HanXRQr2_Chr02g0086031">
    <property type="protein sequence ID" value="mRNA:HanXRQr2_Chr02g0086031"/>
    <property type="gene ID" value="HanXRQr2_Chr02g0086031"/>
</dbReference>
<sequence length="90" mass="9767">MSCDTLMASNDAPDRPLLVNPTAYTPHFPFHPSGNDVVGIPSFENKSLSCPHEGTLLQYPVAKITESISRFLPSTSSTHPLENFLIPGTI</sequence>
<dbReference type="Proteomes" id="UP000215914">
    <property type="component" value="Unassembled WGS sequence"/>
</dbReference>